<dbReference type="InterPro" id="IPR001412">
    <property type="entry name" value="aa-tRNA-synth_I_CS"/>
</dbReference>
<evidence type="ECO:0000256" key="4">
    <source>
        <dbReference type="ARBA" id="ARBA00022741"/>
    </source>
</evidence>
<evidence type="ECO:0000256" key="12">
    <source>
        <dbReference type="RuleBase" id="RU363038"/>
    </source>
</evidence>
<dbReference type="Pfam" id="PF00750">
    <property type="entry name" value="tRNA-synt_1d"/>
    <property type="match status" value="1"/>
</dbReference>
<evidence type="ECO:0000256" key="5">
    <source>
        <dbReference type="ARBA" id="ARBA00022840"/>
    </source>
</evidence>
<evidence type="ECO:0000256" key="2">
    <source>
        <dbReference type="ARBA" id="ARBA00012837"/>
    </source>
</evidence>
<dbReference type="SUPFAM" id="SSF47323">
    <property type="entry name" value="Anticodon-binding domain of a subclass of class I aminoacyl-tRNA synthetases"/>
    <property type="match status" value="1"/>
</dbReference>
<evidence type="ECO:0000256" key="11">
    <source>
        <dbReference type="ARBA" id="ARBA00049595"/>
    </source>
</evidence>
<keyword evidence="6 12" id="KW-0648">Protein biosynthesis</keyword>
<comment type="catalytic activity">
    <reaction evidence="10">
        <text>tRNA(Arg) + L-arginine + ATP = L-arginyl-tRNA(Arg) + AMP + diphosphate</text>
        <dbReference type="Rhea" id="RHEA:20301"/>
        <dbReference type="Rhea" id="RHEA-COMP:9658"/>
        <dbReference type="Rhea" id="RHEA-COMP:9673"/>
        <dbReference type="ChEBI" id="CHEBI:30616"/>
        <dbReference type="ChEBI" id="CHEBI:32682"/>
        <dbReference type="ChEBI" id="CHEBI:33019"/>
        <dbReference type="ChEBI" id="CHEBI:78442"/>
        <dbReference type="ChEBI" id="CHEBI:78513"/>
        <dbReference type="ChEBI" id="CHEBI:456215"/>
        <dbReference type="EC" id="6.1.1.19"/>
    </reaction>
</comment>
<keyword evidence="7 12" id="KW-0030">Aminoacyl-tRNA synthetase</keyword>
<dbReference type="Gene3D" id="3.40.50.620">
    <property type="entry name" value="HUPs"/>
    <property type="match status" value="1"/>
</dbReference>
<dbReference type="EMBL" id="GEDC01030591">
    <property type="protein sequence ID" value="JAS06707.1"/>
    <property type="molecule type" value="Transcribed_RNA"/>
</dbReference>
<dbReference type="InterPro" id="IPR009080">
    <property type="entry name" value="tRNAsynth_Ia_anticodon-bd"/>
</dbReference>
<evidence type="ECO:0000256" key="3">
    <source>
        <dbReference type="ARBA" id="ARBA00022598"/>
    </source>
</evidence>
<dbReference type="PANTHER" id="PTHR11956">
    <property type="entry name" value="ARGINYL-TRNA SYNTHETASE"/>
    <property type="match status" value="1"/>
</dbReference>
<proteinExistence type="inferred from homology"/>
<keyword evidence="3 12" id="KW-0436">Ligase</keyword>
<dbReference type="GO" id="GO:0006420">
    <property type="term" value="P:arginyl-tRNA aminoacylation"/>
    <property type="evidence" value="ECO:0007669"/>
    <property type="project" value="InterPro"/>
</dbReference>
<evidence type="ECO:0000256" key="6">
    <source>
        <dbReference type="ARBA" id="ARBA00022917"/>
    </source>
</evidence>
<dbReference type="GO" id="GO:0005739">
    <property type="term" value="C:mitochondrion"/>
    <property type="evidence" value="ECO:0007669"/>
    <property type="project" value="TreeGrafter"/>
</dbReference>
<dbReference type="GO" id="GO:0004814">
    <property type="term" value="F:arginine-tRNA ligase activity"/>
    <property type="evidence" value="ECO:0007669"/>
    <property type="project" value="UniProtKB-EC"/>
</dbReference>
<dbReference type="GO" id="GO:0005524">
    <property type="term" value="F:ATP binding"/>
    <property type="evidence" value="ECO:0007669"/>
    <property type="project" value="UniProtKB-KW"/>
</dbReference>
<dbReference type="PROSITE" id="PS00178">
    <property type="entry name" value="AA_TRNA_LIGASE_I"/>
    <property type="match status" value="1"/>
</dbReference>
<dbReference type="InterPro" id="IPR001278">
    <property type="entry name" value="Arg-tRNA-ligase"/>
</dbReference>
<protein>
    <recommendedName>
        <fullName evidence="9">Probable arginine--tRNA ligase, mitochondrial</fullName>
        <ecNumber evidence="2">6.1.1.19</ecNumber>
    </recommendedName>
    <alternativeName>
        <fullName evidence="8">Arginyl-tRNA synthetase</fullName>
    </alternativeName>
</protein>
<dbReference type="PANTHER" id="PTHR11956:SF11">
    <property type="entry name" value="ARGININE--TRNA LIGASE, MITOCHONDRIAL-RELATED"/>
    <property type="match status" value="1"/>
</dbReference>
<feature type="domain" description="DALR anticodon binding" evidence="13">
    <location>
        <begin position="458"/>
        <end position="573"/>
    </location>
</feature>
<dbReference type="Gene3D" id="1.10.730.10">
    <property type="entry name" value="Isoleucyl-tRNA Synthetase, Domain 1"/>
    <property type="match status" value="1"/>
</dbReference>
<evidence type="ECO:0000256" key="7">
    <source>
        <dbReference type="ARBA" id="ARBA00023146"/>
    </source>
</evidence>
<gene>
    <name evidence="14" type="ORF">g.26478</name>
</gene>
<dbReference type="InterPro" id="IPR014729">
    <property type="entry name" value="Rossmann-like_a/b/a_fold"/>
</dbReference>
<keyword evidence="4 12" id="KW-0547">Nucleotide-binding</keyword>
<keyword evidence="5 12" id="KW-0067">ATP-binding</keyword>
<evidence type="ECO:0000256" key="8">
    <source>
        <dbReference type="ARBA" id="ARBA00033033"/>
    </source>
</evidence>
<dbReference type="EC" id="6.1.1.19" evidence="2"/>
<sequence length="573" mass="65967">MVANIKNFLGNKILELVKSNEHLPNLDFKFIFSLLKLGRITTEKEVNFHLNVQPLIKAKYSLNSIISKFNLKNDTIINSVCEEVNQEKKSIITIKINCDYFINEVLQNNDYFENLLNPKLSNGDKIIVDFSSPNIAKPFHVGHLRSTIIGNFISNLYSFFSYDTTRLTYIGDWGTQFGLLNIGLNKLNLSDDDLKQNPIELLYKAYVEGNRLSQSDSSIADEARRVFQCLETGEQTYELQRWKRFKEFTAKELARTYDRLGIKFDVYNWESMYTAKNILPLIKQMQDRGLLSNEDGKLVVKLDSGRSATLLKSDGATLYLTRDIAAALDRYKSYNCKHMLYVVDNSQTEHFIALKDILSAMEFNWAKNIQHIKFGRVKGMSTRKGQVVFMKDILDEAKERMHQKQIESPTTKLMSDDITDILGISAVVVNDLKQKRLKDYEFNWDIALQIDGDTGIKLQYTHCRLTSLEKNCGVSLPNHCDPKLLQEPEALLLIQEIARFDDILLNSFNNLEACTLVKYLFQLCNATSRALKVLKIKHETRDIGAQRLLLFNRSKIVLYRGMKILGLQPLEEM</sequence>
<evidence type="ECO:0000256" key="10">
    <source>
        <dbReference type="ARBA" id="ARBA00049339"/>
    </source>
</evidence>
<evidence type="ECO:0000259" key="13">
    <source>
        <dbReference type="SMART" id="SM00836"/>
    </source>
</evidence>
<dbReference type="PRINTS" id="PR01038">
    <property type="entry name" value="TRNASYNTHARG"/>
</dbReference>
<evidence type="ECO:0000256" key="1">
    <source>
        <dbReference type="ARBA" id="ARBA00005594"/>
    </source>
</evidence>
<comment type="similarity">
    <text evidence="1 12">Belongs to the class-I aminoacyl-tRNA synthetase family.</text>
</comment>
<dbReference type="GO" id="GO:0032543">
    <property type="term" value="P:mitochondrial translation"/>
    <property type="evidence" value="ECO:0007669"/>
    <property type="project" value="TreeGrafter"/>
</dbReference>
<comment type="function">
    <text evidence="11">Catalyzes the attachment of arginine to tRNA(Arg) in a two-step reaction: arginine is first activated by ATP to form Arg-AMP and then transferred to the acceptor end of tRNA(Arg).</text>
</comment>
<evidence type="ECO:0000313" key="14">
    <source>
        <dbReference type="EMBL" id="JAS06707.1"/>
    </source>
</evidence>
<organism evidence="14">
    <name type="scientific">Clastoptera arizonana</name>
    <name type="common">Arizona spittle bug</name>
    <dbReference type="NCBI Taxonomy" id="38151"/>
    <lineage>
        <taxon>Eukaryota</taxon>
        <taxon>Metazoa</taxon>
        <taxon>Ecdysozoa</taxon>
        <taxon>Arthropoda</taxon>
        <taxon>Hexapoda</taxon>
        <taxon>Insecta</taxon>
        <taxon>Pterygota</taxon>
        <taxon>Neoptera</taxon>
        <taxon>Paraneoptera</taxon>
        <taxon>Hemiptera</taxon>
        <taxon>Auchenorrhyncha</taxon>
        <taxon>Cercopoidea</taxon>
        <taxon>Clastopteridae</taxon>
        <taxon>Clastoptera</taxon>
    </lineage>
</organism>
<dbReference type="InterPro" id="IPR035684">
    <property type="entry name" value="ArgRS_core"/>
</dbReference>
<dbReference type="SUPFAM" id="SSF52374">
    <property type="entry name" value="Nucleotidylyl transferase"/>
    <property type="match status" value="1"/>
</dbReference>
<dbReference type="NCBIfam" id="TIGR00456">
    <property type="entry name" value="argS"/>
    <property type="match status" value="1"/>
</dbReference>
<name>A0A1B6BZL1_9HEMI</name>
<reference evidence="14" key="1">
    <citation type="submission" date="2015-12" db="EMBL/GenBank/DDBJ databases">
        <title>De novo transcriptome assembly of four potential Pierce s Disease insect vectors from Arizona vineyards.</title>
        <authorList>
            <person name="Tassone E.E."/>
        </authorList>
    </citation>
    <scope>NUCLEOTIDE SEQUENCE</scope>
</reference>
<accession>A0A1B6BZL1</accession>
<dbReference type="FunFam" id="3.40.50.620:FF:000058">
    <property type="entry name" value="Mitochondrial arginyl-tRNA synthetase"/>
    <property type="match status" value="1"/>
</dbReference>
<dbReference type="InterPro" id="IPR008909">
    <property type="entry name" value="DALR_anticod-bd"/>
</dbReference>
<dbReference type="AlphaFoldDB" id="A0A1B6BZL1"/>
<evidence type="ECO:0000256" key="9">
    <source>
        <dbReference type="ARBA" id="ARBA00039495"/>
    </source>
</evidence>
<dbReference type="Pfam" id="PF05746">
    <property type="entry name" value="DALR_1"/>
    <property type="match status" value="1"/>
</dbReference>
<dbReference type="FunFam" id="1.10.730.10:FF:000006">
    <property type="entry name" value="Arginyl-tRNA synthetase 2, mitochondrial"/>
    <property type="match status" value="1"/>
</dbReference>
<dbReference type="SMART" id="SM00836">
    <property type="entry name" value="DALR_1"/>
    <property type="match status" value="1"/>
</dbReference>